<dbReference type="OMA" id="KAGYHEE"/>
<evidence type="ECO:0000256" key="2">
    <source>
        <dbReference type="SAM" id="MobiDB-lite"/>
    </source>
</evidence>
<sequence length="510" mass="55765">MGFLGSASSSTLATQASEPVSEPTPTSVPLPKPRKLLKRTPSARSTTSKESSTPAPPRPAVRPGSIMAGPSSPSASVGTRASDLNWGGLYSAPRVVVTRQDLRNSLEAYEDLLKSAKAFRNAMRQLATASAAFASALETCARQKGARCQREAKEPSRHPSASVAQALGLHVAPQSSNASSRTGGRTPPDLTLQPDELEDERAASDRLYAASGLHHLMSNHDQVLSDNFYKNFEIPLLESFDAYRVEVVDRQASYEKALADKSKRIRETEAENMKAGRKRQRDLAQFRRALQELQSQVDDLDRLKAEHYTEVLEAEQTVWSFVANRVALVVKTEVDTFDKFASKGTSDTVLASMCDTHPDPFESYAQNEPAIFSILHPLNSQMALPRLNSSTISTPQRQASNTSGEWSVPTSPNGSTPRRPSMRVTAKSQSTTGISQDAETPTKMVASTTEAASMLSAIDERESRPSSPEQRRFSSSQYSIDRFETPLPEDSTDSRTEEEQERSGEEVQAI</sequence>
<dbReference type="EMBL" id="BABT02000134">
    <property type="protein sequence ID" value="GAA97687.1"/>
    <property type="molecule type" value="Genomic_DNA"/>
</dbReference>
<dbReference type="GO" id="GO:0005543">
    <property type="term" value="F:phospholipid binding"/>
    <property type="evidence" value="ECO:0007669"/>
    <property type="project" value="InterPro"/>
</dbReference>
<name>G7E4C7_MIXOS</name>
<dbReference type="RefSeq" id="XP_014564852.1">
    <property type="nucleotide sequence ID" value="XM_014709366.1"/>
</dbReference>
<dbReference type="Proteomes" id="UP000009131">
    <property type="component" value="Unassembled WGS sequence"/>
</dbReference>
<dbReference type="STRING" id="764103.G7E4C7"/>
<proteinExistence type="predicted"/>
<protein>
    <recommendedName>
        <fullName evidence="5">IMD domain-containing protein</fullName>
    </recommendedName>
</protein>
<accession>G7E4C7</accession>
<feature type="region of interest" description="Disordered" evidence="2">
    <location>
        <begin position="1"/>
        <end position="79"/>
    </location>
</feature>
<evidence type="ECO:0000313" key="4">
    <source>
        <dbReference type="Proteomes" id="UP000009131"/>
    </source>
</evidence>
<feature type="compositionally biased region" description="Basic and acidic residues" evidence="2">
    <location>
        <begin position="492"/>
        <end position="510"/>
    </location>
</feature>
<reference evidence="3 4" key="1">
    <citation type="journal article" date="2011" name="J. Gen. Appl. Microbiol.">
        <title>Draft genome sequencing of the enigmatic basidiomycete Mixia osmundae.</title>
        <authorList>
            <person name="Nishida H."/>
            <person name="Nagatsuka Y."/>
            <person name="Sugiyama J."/>
        </authorList>
    </citation>
    <scope>NUCLEOTIDE SEQUENCE [LARGE SCALE GENOMIC DNA]</scope>
    <source>
        <strain evidence="4">CBS 9802 / IAM 14324 / JCM 22182 / KY 12970</strain>
    </source>
</reference>
<dbReference type="PANTHER" id="PTHR38407:SF1">
    <property type="entry name" value="PROTEIN IVY1"/>
    <property type="match status" value="1"/>
</dbReference>
<feature type="compositionally biased region" description="Polar residues" evidence="2">
    <location>
        <begin position="42"/>
        <end position="53"/>
    </location>
</feature>
<feature type="compositionally biased region" description="Polar residues" evidence="2">
    <location>
        <begin position="173"/>
        <end position="183"/>
    </location>
</feature>
<dbReference type="InterPro" id="IPR037470">
    <property type="entry name" value="IVY1"/>
</dbReference>
<dbReference type="InParanoid" id="G7E4C7"/>
<dbReference type="GO" id="GO:0042144">
    <property type="term" value="P:vacuole fusion, non-autophagic"/>
    <property type="evidence" value="ECO:0007669"/>
    <property type="project" value="InterPro"/>
</dbReference>
<feature type="compositionally biased region" description="Low complexity" evidence="2">
    <location>
        <begin position="1"/>
        <end position="17"/>
    </location>
</feature>
<feature type="region of interest" description="Disordered" evidence="2">
    <location>
        <begin position="172"/>
        <end position="196"/>
    </location>
</feature>
<reference evidence="3 4" key="2">
    <citation type="journal article" date="2012" name="Open Biol.">
        <title>Characteristics of nucleosomes and linker DNA regions on the genome of the basidiomycete Mixia osmundae revealed by mono- and dinucleosome mapping.</title>
        <authorList>
            <person name="Nishida H."/>
            <person name="Kondo S."/>
            <person name="Matsumoto T."/>
            <person name="Suzuki Y."/>
            <person name="Yoshikawa H."/>
            <person name="Taylor T.D."/>
            <person name="Sugiyama J."/>
        </authorList>
    </citation>
    <scope>NUCLEOTIDE SEQUENCE [LARGE SCALE GENOMIC DNA]</scope>
    <source>
        <strain evidence="4">CBS 9802 / IAM 14324 / JCM 22182 / KY 12970</strain>
    </source>
</reference>
<dbReference type="eggNOG" id="ENOG502QTA6">
    <property type="taxonomic scope" value="Eukaryota"/>
</dbReference>
<dbReference type="OrthoDB" id="5594612at2759"/>
<dbReference type="InterPro" id="IPR027267">
    <property type="entry name" value="AH/BAR_dom_sf"/>
</dbReference>
<keyword evidence="4" id="KW-1185">Reference proteome</keyword>
<feature type="region of interest" description="Disordered" evidence="2">
    <location>
        <begin position="391"/>
        <end position="510"/>
    </location>
</feature>
<comment type="caution">
    <text evidence="3">The sequence shown here is derived from an EMBL/GenBank/DDBJ whole genome shotgun (WGS) entry which is preliminary data.</text>
</comment>
<dbReference type="AlphaFoldDB" id="G7E4C7"/>
<feature type="compositionally biased region" description="Polar residues" evidence="2">
    <location>
        <begin position="426"/>
        <end position="451"/>
    </location>
</feature>
<keyword evidence="1" id="KW-0175">Coiled coil</keyword>
<gene>
    <name evidence="3" type="primary">Mo04365</name>
    <name evidence="3" type="ORF">E5Q_04365</name>
</gene>
<evidence type="ECO:0000313" key="3">
    <source>
        <dbReference type="EMBL" id="GAA97687.1"/>
    </source>
</evidence>
<feature type="compositionally biased region" description="Basic and acidic residues" evidence="2">
    <location>
        <begin position="458"/>
        <end position="472"/>
    </location>
</feature>
<dbReference type="GO" id="GO:0000329">
    <property type="term" value="C:fungal-type vacuole membrane"/>
    <property type="evidence" value="ECO:0007669"/>
    <property type="project" value="InterPro"/>
</dbReference>
<dbReference type="HOGENOM" id="CLU_028202_0_0_1"/>
<evidence type="ECO:0008006" key="5">
    <source>
        <dbReference type="Google" id="ProtNLM"/>
    </source>
</evidence>
<dbReference type="PANTHER" id="PTHR38407">
    <property type="entry name" value="PROTEIN IVY1"/>
    <property type="match status" value="1"/>
</dbReference>
<organism evidence="3 4">
    <name type="scientific">Mixia osmundae (strain CBS 9802 / IAM 14324 / JCM 22182 / KY 12970)</name>
    <dbReference type="NCBI Taxonomy" id="764103"/>
    <lineage>
        <taxon>Eukaryota</taxon>
        <taxon>Fungi</taxon>
        <taxon>Dikarya</taxon>
        <taxon>Basidiomycota</taxon>
        <taxon>Pucciniomycotina</taxon>
        <taxon>Mixiomycetes</taxon>
        <taxon>Mixiales</taxon>
        <taxon>Mixiaceae</taxon>
        <taxon>Mixia</taxon>
    </lineage>
</organism>
<feature type="compositionally biased region" description="Polar residues" evidence="2">
    <location>
        <begin position="391"/>
        <end position="418"/>
    </location>
</feature>
<evidence type="ECO:0000256" key="1">
    <source>
        <dbReference type="SAM" id="Coils"/>
    </source>
</evidence>
<dbReference type="Gene3D" id="1.20.1270.60">
    <property type="entry name" value="Arfaptin homology (AH) domain/BAR domain"/>
    <property type="match status" value="1"/>
</dbReference>
<feature type="coiled-coil region" evidence="1">
    <location>
        <begin position="251"/>
        <end position="310"/>
    </location>
</feature>